<evidence type="ECO:0000259" key="5">
    <source>
        <dbReference type="Pfam" id="PF13439"/>
    </source>
</evidence>
<proteinExistence type="predicted"/>
<evidence type="ECO:0000256" key="2">
    <source>
        <dbReference type="ARBA" id="ARBA00022679"/>
    </source>
</evidence>
<evidence type="ECO:0000256" key="1">
    <source>
        <dbReference type="ARBA" id="ARBA00022676"/>
    </source>
</evidence>
<reference evidence="6" key="2">
    <citation type="submission" date="2024-07" db="EMBL/GenBank/DDBJ databases">
        <title>Streptomyces haneummycinica sp. nov., a new antibiotic-producing actinobacterium isolated from marine sediment.</title>
        <authorList>
            <person name="Uemura M."/>
            <person name="Hamada M."/>
            <person name="Hirano S."/>
            <person name="Kobayashi K."/>
            <person name="Ohshiro T."/>
            <person name="Kobayashi T."/>
            <person name="Terahara T."/>
        </authorList>
    </citation>
    <scope>NUCLEOTIDE SEQUENCE</scope>
    <source>
        <strain evidence="6">KM77-8</strain>
    </source>
</reference>
<dbReference type="GO" id="GO:1901137">
    <property type="term" value="P:carbohydrate derivative biosynthetic process"/>
    <property type="evidence" value="ECO:0007669"/>
    <property type="project" value="UniProtKB-ARBA"/>
</dbReference>
<dbReference type="Pfam" id="PF13489">
    <property type="entry name" value="Methyltransf_23"/>
    <property type="match status" value="1"/>
</dbReference>
<dbReference type="Pfam" id="PF08484">
    <property type="entry name" value="Methyltransf_14"/>
    <property type="match status" value="1"/>
</dbReference>
<accession>A0AAT9HG11</accession>
<feature type="domain" description="Methyltransferase putative zinc binding" evidence="3">
    <location>
        <begin position="416"/>
        <end position="477"/>
    </location>
</feature>
<dbReference type="GO" id="GO:0016757">
    <property type="term" value="F:glycosyltransferase activity"/>
    <property type="evidence" value="ECO:0007669"/>
    <property type="project" value="UniProtKB-KW"/>
</dbReference>
<dbReference type="PANTHER" id="PTHR45947">
    <property type="entry name" value="SULFOQUINOVOSYL TRANSFERASE SQD2"/>
    <property type="match status" value="1"/>
</dbReference>
<dbReference type="SUPFAM" id="SSF53335">
    <property type="entry name" value="S-adenosyl-L-methionine-dependent methyltransferases"/>
    <property type="match status" value="1"/>
</dbReference>
<keyword evidence="1" id="KW-0328">Glycosyltransferase</keyword>
<dbReference type="Pfam" id="PF08421">
    <property type="entry name" value="Methyltransf_13"/>
    <property type="match status" value="1"/>
</dbReference>
<dbReference type="PANTHER" id="PTHR45947:SF13">
    <property type="entry name" value="TRANSFERASE"/>
    <property type="match status" value="1"/>
</dbReference>
<dbReference type="SUPFAM" id="SSF53756">
    <property type="entry name" value="UDP-Glycosyltransferase/glycogen phosphorylase"/>
    <property type="match status" value="1"/>
</dbReference>
<dbReference type="Pfam" id="PF13439">
    <property type="entry name" value="Glyco_transf_4"/>
    <property type="match status" value="1"/>
</dbReference>
<organism evidence="6">
    <name type="scientific">Streptomyces haneummycinicus</name>
    <dbReference type="NCBI Taxonomy" id="3074435"/>
    <lineage>
        <taxon>Bacteria</taxon>
        <taxon>Bacillati</taxon>
        <taxon>Actinomycetota</taxon>
        <taxon>Actinomycetes</taxon>
        <taxon>Kitasatosporales</taxon>
        <taxon>Streptomycetaceae</taxon>
        <taxon>Streptomyces</taxon>
    </lineage>
</organism>
<evidence type="ECO:0000259" key="3">
    <source>
        <dbReference type="Pfam" id="PF08421"/>
    </source>
</evidence>
<keyword evidence="2" id="KW-0808">Transferase</keyword>
<feature type="domain" description="C-methyltransferase" evidence="4">
    <location>
        <begin position="656"/>
        <end position="814"/>
    </location>
</feature>
<evidence type="ECO:0000313" key="6">
    <source>
        <dbReference type="EMBL" id="BFO16110.1"/>
    </source>
</evidence>
<dbReference type="InterPro" id="IPR029063">
    <property type="entry name" value="SAM-dependent_MTases_sf"/>
</dbReference>
<dbReference type="EMBL" id="AP035768">
    <property type="protein sequence ID" value="BFO16110.1"/>
    <property type="molecule type" value="Genomic_DNA"/>
</dbReference>
<gene>
    <name evidence="6" type="ORF">SHKM778_24980</name>
</gene>
<dbReference type="InterPro" id="IPR038576">
    <property type="entry name" value="Methyltransf_Zn-bd_dom_put_sf"/>
</dbReference>
<dbReference type="Gene3D" id="3.40.50.2000">
    <property type="entry name" value="Glycogen Phosphorylase B"/>
    <property type="match status" value="2"/>
</dbReference>
<evidence type="ECO:0008006" key="7">
    <source>
        <dbReference type="Google" id="ProtNLM"/>
    </source>
</evidence>
<dbReference type="InterPro" id="IPR013630">
    <property type="entry name" value="Methyltransf_Zn-bd_dom_put"/>
</dbReference>
<evidence type="ECO:0000259" key="4">
    <source>
        <dbReference type="Pfam" id="PF08484"/>
    </source>
</evidence>
<dbReference type="Gene3D" id="3.40.50.150">
    <property type="entry name" value="Vaccinia Virus protein VP39"/>
    <property type="match status" value="1"/>
</dbReference>
<feature type="domain" description="Glycosyltransferase subfamily 4-like N-terminal" evidence="5">
    <location>
        <begin position="20"/>
        <end position="204"/>
    </location>
</feature>
<dbReference type="Gene3D" id="6.10.250.3100">
    <property type="match status" value="1"/>
</dbReference>
<dbReference type="Gene3D" id="6.20.50.110">
    <property type="entry name" value="Methyltransferase, zinc-binding domain"/>
    <property type="match status" value="1"/>
</dbReference>
<dbReference type="Pfam" id="PF13692">
    <property type="entry name" value="Glyco_trans_1_4"/>
    <property type="match status" value="1"/>
</dbReference>
<protein>
    <recommendedName>
        <fullName evidence="7">Glycosyltransferase</fullName>
    </recommendedName>
</protein>
<sequence length="823" mass="88605">MRVLVVHNHYGSAQPSGENKVVGQEVALLRGAGHEVGVFERRSDDIAGRSLPGKVAVPLLVPWNPGVRRELAARLRAERPDVAHVHNVFPLLSPSVLAACADAGVPAVATLHNYTQVCPPGTLQRDGRPCTECVGSAPLPAVRHGCYRDSRLATVPLAVSLAANRRRWWTGVERFFCISAAQRDVLVGAGMPAGRMAVKHNFVPDTDARRSGPGEHVLYLGRLAEAKGVRLLMAAWDEIAAGGGAGVPLVIAGTGPLEAEVAAWAAGRDDVRYVGLYGPEQCRRALARAVAVVAPSTWLEAFGLVVVEAMAAGVPAVAAGHGAFTELVEDGRTGLLHRPGDAGSLASCLRRITAEGDHNAEWGRAARLRYERGFSPAVGLERLVEGYRTAIAGRSALARGGDPRAGRGWEQQMTRCRLCGSEAMASVVDLGATPPCESFLAAEQLDRPEPAYPLHLRVCTECWLAQLPPLITPEDTFSEYAYFSSYSHSWVEHARTFVEGAVERLGLGADSFVVEVASNDGYLLRHVVDRGIRCLGVEPSVNVGAAARDAGVPTVTEFLGPDTGAAVRAEHGPADLVVANNVYAHIPDVVGFTQGLRALVADDGWVSVEVQHLLTLIEENQYDTIYHEHFQYYTVASAARALASGGLTLVDVELLPTHGGSIRLWSRPAEVAGEPSRRVAEVLDREKAAGLQELTGYAEFSARVAKVRRDLLRFLIDAAERGETVVGYGAPGKGNTLLNHCGIRPDLLPYTVDRNPYKHGRFTPGTRIPVLPPERIAADRPDYVLVLPWNLREELTGQLSFVHEWGGRLVFPIPELSIVEVER</sequence>
<dbReference type="InterPro" id="IPR028098">
    <property type="entry name" value="Glyco_trans_4-like_N"/>
</dbReference>
<dbReference type="AlphaFoldDB" id="A0AAT9HG11"/>
<dbReference type="Gene3D" id="3.40.50.720">
    <property type="entry name" value="NAD(P)-binding Rossmann-like Domain"/>
    <property type="match status" value="1"/>
</dbReference>
<reference evidence="6" key="1">
    <citation type="submission" date="2024-06" db="EMBL/GenBank/DDBJ databases">
        <authorList>
            <consortium name="consrtm"/>
            <person name="Uemura M."/>
            <person name="Terahara T."/>
        </authorList>
    </citation>
    <scope>NUCLEOTIDE SEQUENCE</scope>
    <source>
        <strain evidence="6">KM77-8</strain>
    </source>
</reference>
<dbReference type="InterPro" id="IPR013691">
    <property type="entry name" value="MeTrfase_14"/>
</dbReference>
<name>A0AAT9HG11_9ACTN</name>
<dbReference type="InterPro" id="IPR050194">
    <property type="entry name" value="Glycosyltransferase_grp1"/>
</dbReference>